<organism evidence="2 3">
    <name type="scientific">Lasiosphaeria miniovina</name>
    <dbReference type="NCBI Taxonomy" id="1954250"/>
    <lineage>
        <taxon>Eukaryota</taxon>
        <taxon>Fungi</taxon>
        <taxon>Dikarya</taxon>
        <taxon>Ascomycota</taxon>
        <taxon>Pezizomycotina</taxon>
        <taxon>Sordariomycetes</taxon>
        <taxon>Sordariomycetidae</taxon>
        <taxon>Sordariales</taxon>
        <taxon>Lasiosphaeriaceae</taxon>
        <taxon>Lasiosphaeria</taxon>
    </lineage>
</organism>
<proteinExistence type="predicted"/>
<gene>
    <name evidence="2" type="ORF">B0T26DRAFT_396357</name>
</gene>
<dbReference type="AlphaFoldDB" id="A0AA40DRC8"/>
<comment type="caution">
    <text evidence="2">The sequence shown here is derived from an EMBL/GenBank/DDBJ whole genome shotgun (WGS) entry which is preliminary data.</text>
</comment>
<reference evidence="2" key="1">
    <citation type="submission" date="2023-06" db="EMBL/GenBank/DDBJ databases">
        <title>Genome-scale phylogeny and comparative genomics of the fungal order Sordariales.</title>
        <authorList>
            <consortium name="Lawrence Berkeley National Laboratory"/>
            <person name="Hensen N."/>
            <person name="Bonometti L."/>
            <person name="Westerberg I."/>
            <person name="Brannstrom I.O."/>
            <person name="Guillou S."/>
            <person name="Cros-Aarteil S."/>
            <person name="Calhoun S."/>
            <person name="Haridas S."/>
            <person name="Kuo A."/>
            <person name="Mondo S."/>
            <person name="Pangilinan J."/>
            <person name="Riley R."/>
            <person name="LaButti K."/>
            <person name="Andreopoulos B."/>
            <person name="Lipzen A."/>
            <person name="Chen C."/>
            <person name="Yanf M."/>
            <person name="Daum C."/>
            <person name="Ng V."/>
            <person name="Clum A."/>
            <person name="Steindorff A."/>
            <person name="Ohm R."/>
            <person name="Martin F."/>
            <person name="Silar P."/>
            <person name="Natvig D."/>
            <person name="Lalanne C."/>
            <person name="Gautier V."/>
            <person name="Ament-velasquez S.L."/>
            <person name="Kruys A."/>
            <person name="Hutchinson M.I."/>
            <person name="Powell A.J."/>
            <person name="Barry K."/>
            <person name="Miller A.N."/>
            <person name="Grigoriev I.V."/>
            <person name="Debuchy R."/>
            <person name="Gladieux P."/>
            <person name="Thoren M.H."/>
            <person name="Johannesson H."/>
        </authorList>
    </citation>
    <scope>NUCLEOTIDE SEQUENCE</scope>
    <source>
        <strain evidence="2">SMH2392-1A</strain>
    </source>
</reference>
<name>A0AA40DRC8_9PEZI</name>
<keyword evidence="1" id="KW-0472">Membrane</keyword>
<evidence type="ECO:0000313" key="3">
    <source>
        <dbReference type="Proteomes" id="UP001172101"/>
    </source>
</evidence>
<evidence type="ECO:0000313" key="2">
    <source>
        <dbReference type="EMBL" id="KAK0709158.1"/>
    </source>
</evidence>
<dbReference type="Proteomes" id="UP001172101">
    <property type="component" value="Unassembled WGS sequence"/>
</dbReference>
<sequence length="166" mass="19171">MRDKISCLIMSVFFFCALYEFFFSFYFTPSSLGGMRSPSLFELDGWCAVFSLPVFLFFICNEKTARRMRDGCWLDQCRMDVAEGRREMSEGAGSSEASKQMKQAYTSSARGFFCFFLSSGFLFFPFFLSHRSNTGRRFKVHGWICLPLSTHLYLCARTTNNTMNSL</sequence>
<dbReference type="RefSeq" id="XP_060292462.1">
    <property type="nucleotide sequence ID" value="XM_060434786.1"/>
</dbReference>
<evidence type="ECO:0000256" key="1">
    <source>
        <dbReference type="SAM" id="Phobius"/>
    </source>
</evidence>
<accession>A0AA40DRC8</accession>
<feature type="transmembrane region" description="Helical" evidence="1">
    <location>
        <begin position="7"/>
        <end position="27"/>
    </location>
</feature>
<dbReference type="GeneID" id="85318056"/>
<dbReference type="EMBL" id="JAUIRO010000006">
    <property type="protein sequence ID" value="KAK0709158.1"/>
    <property type="molecule type" value="Genomic_DNA"/>
</dbReference>
<feature type="transmembrane region" description="Helical" evidence="1">
    <location>
        <begin position="109"/>
        <end position="128"/>
    </location>
</feature>
<keyword evidence="3" id="KW-1185">Reference proteome</keyword>
<keyword evidence="1" id="KW-0812">Transmembrane</keyword>
<feature type="transmembrane region" description="Helical" evidence="1">
    <location>
        <begin position="39"/>
        <end position="59"/>
    </location>
</feature>
<protein>
    <submittedName>
        <fullName evidence="2">Uncharacterized protein</fullName>
    </submittedName>
</protein>
<keyword evidence="1" id="KW-1133">Transmembrane helix</keyword>